<keyword evidence="2" id="KW-1185">Reference proteome</keyword>
<accession>A0A1G7JH51</accession>
<sequence>MNVSSLQASHFATRNEQYTNPLPIIMKKHICLLLILFVSFQVFSQKRFPKSEYRKMIEQHPFGSISERYTLILTGYFDDCGEFGGHEETIELIRIDKKLSAIITVYDKSCQDTNYAKPKILKSETYFVDESKVPNFQEYLEKLMAKSLEYYVPFHAGRSYSAILDFKKTDDDEDDEHTFRRLKITYDDSGSNWTEFQKLKSLVEK</sequence>
<name>A0A1G7JH51_9FLAO</name>
<proteinExistence type="predicted"/>
<protein>
    <submittedName>
        <fullName evidence="1">Uncharacterized protein</fullName>
    </submittedName>
</protein>
<evidence type="ECO:0000313" key="2">
    <source>
        <dbReference type="Proteomes" id="UP000199321"/>
    </source>
</evidence>
<evidence type="ECO:0000313" key="1">
    <source>
        <dbReference type="EMBL" id="SDF24282.1"/>
    </source>
</evidence>
<dbReference type="Proteomes" id="UP000199321">
    <property type="component" value="Unassembled WGS sequence"/>
</dbReference>
<gene>
    <name evidence="1" type="ORF">SAMN05421855_1142</name>
</gene>
<dbReference type="EMBL" id="FNBA01000014">
    <property type="protein sequence ID" value="SDF24282.1"/>
    <property type="molecule type" value="Genomic_DNA"/>
</dbReference>
<reference evidence="1 2" key="1">
    <citation type="submission" date="2016-10" db="EMBL/GenBank/DDBJ databases">
        <authorList>
            <person name="de Groot N.N."/>
        </authorList>
    </citation>
    <scope>NUCLEOTIDE SEQUENCE [LARGE SCALE GENOMIC DNA]</scope>
    <source>
        <strain evidence="1 2">DSM 16195</strain>
    </source>
</reference>
<dbReference type="AlphaFoldDB" id="A0A1G7JH51"/>
<organism evidence="1 2">
    <name type="scientific">Ulvibacter litoralis</name>
    <dbReference type="NCBI Taxonomy" id="227084"/>
    <lineage>
        <taxon>Bacteria</taxon>
        <taxon>Pseudomonadati</taxon>
        <taxon>Bacteroidota</taxon>
        <taxon>Flavobacteriia</taxon>
        <taxon>Flavobacteriales</taxon>
        <taxon>Flavobacteriaceae</taxon>
        <taxon>Ulvibacter</taxon>
    </lineage>
</organism>